<name>A0A0A9GK41_ARUDO</name>
<accession>A0A0A9GK41</accession>
<reference evidence="1" key="2">
    <citation type="journal article" date="2015" name="Data Brief">
        <title>Shoot transcriptome of the giant reed, Arundo donax.</title>
        <authorList>
            <person name="Barrero R.A."/>
            <person name="Guerrero F.D."/>
            <person name="Moolhuijzen P."/>
            <person name="Goolsby J.A."/>
            <person name="Tidwell J."/>
            <person name="Bellgard S.E."/>
            <person name="Bellgard M.I."/>
        </authorList>
    </citation>
    <scope>NUCLEOTIDE SEQUENCE</scope>
    <source>
        <tissue evidence="1">Shoot tissue taken approximately 20 cm above the soil surface</tissue>
    </source>
</reference>
<dbReference type="EMBL" id="GBRH01176863">
    <property type="protein sequence ID" value="JAE21033.1"/>
    <property type="molecule type" value="Transcribed_RNA"/>
</dbReference>
<proteinExistence type="predicted"/>
<reference evidence="1" key="1">
    <citation type="submission" date="2014-09" db="EMBL/GenBank/DDBJ databases">
        <authorList>
            <person name="Magalhaes I.L.F."/>
            <person name="Oliveira U."/>
            <person name="Santos F.R."/>
            <person name="Vidigal T.H.D.A."/>
            <person name="Brescovit A.D."/>
            <person name="Santos A.J."/>
        </authorList>
    </citation>
    <scope>NUCLEOTIDE SEQUENCE</scope>
    <source>
        <tissue evidence="1">Shoot tissue taken approximately 20 cm above the soil surface</tissue>
    </source>
</reference>
<dbReference type="AlphaFoldDB" id="A0A0A9GK41"/>
<protein>
    <submittedName>
        <fullName evidence="1">Uncharacterized protein</fullName>
    </submittedName>
</protein>
<organism evidence="1">
    <name type="scientific">Arundo donax</name>
    <name type="common">Giant reed</name>
    <name type="synonym">Donax arundinaceus</name>
    <dbReference type="NCBI Taxonomy" id="35708"/>
    <lineage>
        <taxon>Eukaryota</taxon>
        <taxon>Viridiplantae</taxon>
        <taxon>Streptophyta</taxon>
        <taxon>Embryophyta</taxon>
        <taxon>Tracheophyta</taxon>
        <taxon>Spermatophyta</taxon>
        <taxon>Magnoliopsida</taxon>
        <taxon>Liliopsida</taxon>
        <taxon>Poales</taxon>
        <taxon>Poaceae</taxon>
        <taxon>PACMAD clade</taxon>
        <taxon>Arundinoideae</taxon>
        <taxon>Arundineae</taxon>
        <taxon>Arundo</taxon>
    </lineage>
</organism>
<sequence length="47" mass="5357">MAHVNCNAKVNYVSKHSESSLFPFLFCYSHSFAGQNNLILLFCLIFT</sequence>
<evidence type="ECO:0000313" key="1">
    <source>
        <dbReference type="EMBL" id="JAE21033.1"/>
    </source>
</evidence>